<reference evidence="2 3" key="1">
    <citation type="submission" date="2018-07" db="EMBL/GenBank/DDBJ databases">
        <title>Genomic Encyclopedia of Type Strains, Phase IV (KMG-IV): sequencing the most valuable type-strain genomes for metagenomic binning, comparative biology and taxonomic classification.</title>
        <authorList>
            <person name="Goeker M."/>
        </authorList>
    </citation>
    <scope>NUCLEOTIDE SEQUENCE [LARGE SCALE GENOMIC DNA]</scope>
    <source>
        <strain evidence="2 3">DSM 27696</strain>
    </source>
</reference>
<dbReference type="PANTHER" id="PTHR40061">
    <property type="entry name" value="SPORULATION PROTEIN YLMC-RELATED"/>
    <property type="match status" value="1"/>
</dbReference>
<evidence type="ECO:0000259" key="1">
    <source>
        <dbReference type="Pfam" id="PF05239"/>
    </source>
</evidence>
<dbReference type="InterPro" id="IPR027275">
    <property type="entry name" value="PRC-brl_dom"/>
</dbReference>
<dbReference type="OrthoDB" id="2468688at2"/>
<organism evidence="2 3">
    <name type="scientific">Saliterribacillus persicus</name>
    <dbReference type="NCBI Taxonomy" id="930114"/>
    <lineage>
        <taxon>Bacteria</taxon>
        <taxon>Bacillati</taxon>
        <taxon>Bacillota</taxon>
        <taxon>Bacilli</taxon>
        <taxon>Bacillales</taxon>
        <taxon>Bacillaceae</taxon>
        <taxon>Saliterribacillus</taxon>
    </lineage>
</organism>
<sequence>MRYKDLSNKEMIDVKSGLRMGVLGHTDMEINTETGQIEAFVTYHYNFLGLKKGDSKHRIPWKDIKKIGQDVIVIEDK</sequence>
<gene>
    <name evidence="2" type="ORF">DFR57_10663</name>
</gene>
<comment type="caution">
    <text evidence="2">The sequence shown here is derived from an EMBL/GenBank/DDBJ whole genome shotgun (WGS) entry which is preliminary data.</text>
</comment>
<evidence type="ECO:0000313" key="2">
    <source>
        <dbReference type="EMBL" id="RCW70666.1"/>
    </source>
</evidence>
<accession>A0A368XU37</accession>
<dbReference type="RefSeq" id="WP_114352659.1">
    <property type="nucleotide sequence ID" value="NZ_QPJJ01000006.1"/>
</dbReference>
<name>A0A368XU37_9BACI</name>
<dbReference type="SUPFAM" id="SSF50346">
    <property type="entry name" value="PRC-barrel domain"/>
    <property type="match status" value="1"/>
</dbReference>
<dbReference type="Gene3D" id="2.30.30.240">
    <property type="entry name" value="PRC-barrel domain"/>
    <property type="match status" value="1"/>
</dbReference>
<dbReference type="Proteomes" id="UP000252585">
    <property type="component" value="Unassembled WGS sequence"/>
</dbReference>
<dbReference type="InterPro" id="IPR011033">
    <property type="entry name" value="PRC_barrel-like_sf"/>
</dbReference>
<dbReference type="EMBL" id="QPJJ01000006">
    <property type="protein sequence ID" value="RCW70666.1"/>
    <property type="molecule type" value="Genomic_DNA"/>
</dbReference>
<proteinExistence type="predicted"/>
<feature type="domain" description="PRC-barrel" evidence="1">
    <location>
        <begin position="1"/>
        <end position="75"/>
    </location>
</feature>
<dbReference type="NCBIfam" id="TIGR02888">
    <property type="entry name" value="spore_YlmC_YmxH"/>
    <property type="match status" value="1"/>
</dbReference>
<dbReference type="AlphaFoldDB" id="A0A368XU37"/>
<evidence type="ECO:0000313" key="3">
    <source>
        <dbReference type="Proteomes" id="UP000252585"/>
    </source>
</evidence>
<dbReference type="Pfam" id="PF05239">
    <property type="entry name" value="PRC"/>
    <property type="match status" value="1"/>
</dbReference>
<dbReference type="InterPro" id="IPR014238">
    <property type="entry name" value="Spore_YlmC/YmxH"/>
</dbReference>
<protein>
    <submittedName>
        <fullName evidence="2">YlmC/YmxH family sporulation protein</fullName>
    </submittedName>
</protein>
<keyword evidence="3" id="KW-1185">Reference proteome</keyword>
<dbReference type="PANTHER" id="PTHR40061:SF2">
    <property type="entry name" value="PRC-BARREL DOMAIN-CONTAINING PROTEIN"/>
    <property type="match status" value="1"/>
</dbReference>